<dbReference type="PANTHER" id="PTHR46112:SF3">
    <property type="entry name" value="AMINOPEPTIDASE YPDF"/>
    <property type="match status" value="1"/>
</dbReference>
<dbReference type="InterPro" id="IPR029149">
    <property type="entry name" value="Creatin/AminoP/Spt16_N"/>
</dbReference>
<gene>
    <name evidence="3" type="ORF">S03H2_53757</name>
</gene>
<name>X1GWL6_9ZZZZ</name>
<organism evidence="3">
    <name type="scientific">marine sediment metagenome</name>
    <dbReference type="NCBI Taxonomy" id="412755"/>
    <lineage>
        <taxon>unclassified sequences</taxon>
        <taxon>metagenomes</taxon>
        <taxon>ecological metagenomes</taxon>
    </lineage>
</organism>
<comment type="caution">
    <text evidence="3">The sequence shown here is derived from an EMBL/GenBank/DDBJ whole genome shotgun (WGS) entry which is preliminary data.</text>
</comment>
<dbReference type="Pfam" id="PF00557">
    <property type="entry name" value="Peptidase_M24"/>
    <property type="match status" value="1"/>
</dbReference>
<feature type="domain" description="Peptidase M24" evidence="1">
    <location>
        <begin position="89"/>
        <end position="245"/>
    </location>
</feature>
<dbReference type="Gene3D" id="3.90.230.10">
    <property type="entry name" value="Creatinase/methionine aminopeptidase superfamily"/>
    <property type="match status" value="1"/>
</dbReference>
<proteinExistence type="predicted"/>
<dbReference type="InterPro" id="IPR000994">
    <property type="entry name" value="Pept_M24"/>
</dbReference>
<feature type="domain" description="Creatinase N-terminal" evidence="2">
    <location>
        <begin position="2"/>
        <end position="81"/>
    </location>
</feature>
<sequence length="245" mass="25876">MLVTDSRYEEQAGQEAEVDEVISRHTAMTQAVGALCKALGVKRLGVTAAGLTHADHERIVTAALSTDVVSRKSGIAERMRMRKDAEEVEAIRAALSLAERTFTEFLQHVEPGRTEKWLAARLEYEMRAAGADAASFDVICAVGSRASLPHAVSGEAEVRPDSAVLFDWGARLDGYCSDLTRVVGVGTIPTELGVLVDVVLEAQAAAFEKLVPGARCGEADAAGRAVVAKSGYGRCFGHGIGHGVG</sequence>
<dbReference type="PANTHER" id="PTHR46112">
    <property type="entry name" value="AMINOPEPTIDASE"/>
    <property type="match status" value="1"/>
</dbReference>
<protein>
    <recommendedName>
        <fullName evidence="4">Peptidase M24 domain-containing protein</fullName>
    </recommendedName>
</protein>
<dbReference type="Pfam" id="PF01321">
    <property type="entry name" value="Creatinase_N"/>
    <property type="match status" value="1"/>
</dbReference>
<evidence type="ECO:0000259" key="1">
    <source>
        <dbReference type="Pfam" id="PF00557"/>
    </source>
</evidence>
<reference evidence="3" key="1">
    <citation type="journal article" date="2014" name="Front. Microbiol.">
        <title>High frequency of phylogenetically diverse reductive dehalogenase-homologous genes in deep subseafloor sedimentary metagenomes.</title>
        <authorList>
            <person name="Kawai M."/>
            <person name="Futagami T."/>
            <person name="Toyoda A."/>
            <person name="Takaki Y."/>
            <person name="Nishi S."/>
            <person name="Hori S."/>
            <person name="Arai W."/>
            <person name="Tsubouchi T."/>
            <person name="Morono Y."/>
            <person name="Uchiyama I."/>
            <person name="Ito T."/>
            <person name="Fujiyama A."/>
            <person name="Inagaki F."/>
            <person name="Takami H."/>
        </authorList>
    </citation>
    <scope>NUCLEOTIDE SEQUENCE</scope>
    <source>
        <strain evidence="3">Expedition CK06-06</strain>
    </source>
</reference>
<dbReference type="InterPro" id="IPR000587">
    <property type="entry name" value="Creatinase_N"/>
</dbReference>
<evidence type="ECO:0008006" key="4">
    <source>
        <dbReference type="Google" id="ProtNLM"/>
    </source>
</evidence>
<evidence type="ECO:0000313" key="3">
    <source>
        <dbReference type="EMBL" id="GAH62331.1"/>
    </source>
</evidence>
<dbReference type="InterPro" id="IPR036005">
    <property type="entry name" value="Creatinase/aminopeptidase-like"/>
</dbReference>
<dbReference type="EMBL" id="BARU01034227">
    <property type="protein sequence ID" value="GAH62331.1"/>
    <property type="molecule type" value="Genomic_DNA"/>
</dbReference>
<dbReference type="AlphaFoldDB" id="X1GWL6"/>
<accession>X1GWL6</accession>
<dbReference type="InterPro" id="IPR050659">
    <property type="entry name" value="Peptidase_M24B"/>
</dbReference>
<feature type="non-terminal residue" evidence="3">
    <location>
        <position position="245"/>
    </location>
</feature>
<dbReference type="SUPFAM" id="SSF55920">
    <property type="entry name" value="Creatinase/aminopeptidase"/>
    <property type="match status" value="1"/>
</dbReference>
<dbReference type="Gene3D" id="3.40.350.10">
    <property type="entry name" value="Creatinase/prolidase N-terminal domain"/>
    <property type="match status" value="1"/>
</dbReference>
<evidence type="ECO:0000259" key="2">
    <source>
        <dbReference type="Pfam" id="PF01321"/>
    </source>
</evidence>